<keyword evidence="12 22" id="KW-0547">Nucleotide-binding</keyword>
<dbReference type="FunFam" id="3.30.200.20:FF:000200">
    <property type="entry name" value="Serine/threonine-protein kinase RIO3"/>
    <property type="match status" value="1"/>
</dbReference>
<gene>
    <name evidence="25" type="ORF">GSOID_T00016919001</name>
</gene>
<dbReference type="EC" id="2.7.11.1" evidence="4 22"/>
<proteinExistence type="inferred from homology"/>
<dbReference type="Proteomes" id="UP000001307">
    <property type="component" value="Unassembled WGS sequence"/>
</dbReference>
<evidence type="ECO:0000256" key="22">
    <source>
        <dbReference type="PIRNR" id="PIRNR038146"/>
    </source>
</evidence>
<keyword evidence="17" id="KW-0051">Antiviral defense</keyword>
<evidence type="ECO:0000313" key="26">
    <source>
        <dbReference type="Proteomes" id="UP000001307"/>
    </source>
</evidence>
<reference evidence="25" key="1">
    <citation type="journal article" date="2010" name="Science">
        <title>Plasticity of animal genome architecture unmasked by rapid evolution of a pelagic tunicate.</title>
        <authorList>
            <person name="Denoeud F."/>
            <person name="Henriet S."/>
            <person name="Mungpakdee S."/>
            <person name="Aury J.M."/>
            <person name="Da Silva C."/>
            <person name="Brinkmann H."/>
            <person name="Mikhaleva J."/>
            <person name="Olsen L.C."/>
            <person name="Jubin C."/>
            <person name="Canestro C."/>
            <person name="Bouquet J.M."/>
            <person name="Danks G."/>
            <person name="Poulain J."/>
            <person name="Campsteijn C."/>
            <person name="Adamski M."/>
            <person name="Cross I."/>
            <person name="Yadetie F."/>
            <person name="Muffato M."/>
            <person name="Louis A."/>
            <person name="Butcher S."/>
            <person name="Tsagkogeorga G."/>
            <person name="Konrad A."/>
            <person name="Singh S."/>
            <person name="Jensen M.F."/>
            <person name="Cong E.H."/>
            <person name="Eikeseth-Otteraa H."/>
            <person name="Noel B."/>
            <person name="Anthouard V."/>
            <person name="Porcel B.M."/>
            <person name="Kachouri-Lafond R."/>
            <person name="Nishino A."/>
            <person name="Ugolini M."/>
            <person name="Chourrout P."/>
            <person name="Nishida H."/>
            <person name="Aasland R."/>
            <person name="Huzurbazar S."/>
            <person name="Westhof E."/>
            <person name="Delsuc F."/>
            <person name="Lehrach H."/>
            <person name="Reinhardt R."/>
            <person name="Weissenbach J."/>
            <person name="Roy S.W."/>
            <person name="Artiguenave F."/>
            <person name="Postlethwait J.H."/>
            <person name="Manak J.R."/>
            <person name="Thompson E.M."/>
            <person name="Jaillon O."/>
            <person name="Du Pasquier L."/>
            <person name="Boudinot P."/>
            <person name="Liberles D.A."/>
            <person name="Volff J.N."/>
            <person name="Philippe H."/>
            <person name="Lenhard B."/>
            <person name="Roest Crollius H."/>
            <person name="Wincker P."/>
            <person name="Chourrout D."/>
        </authorList>
    </citation>
    <scope>NUCLEOTIDE SEQUENCE [LARGE SCALE GENOMIC DNA]</scope>
</reference>
<dbReference type="GO" id="GO:0004674">
    <property type="term" value="F:protein serine/threonine kinase activity"/>
    <property type="evidence" value="ECO:0007669"/>
    <property type="project" value="UniProtKB-UniRule"/>
</dbReference>
<organism evidence="25">
    <name type="scientific">Oikopleura dioica</name>
    <name type="common">Tunicate</name>
    <dbReference type="NCBI Taxonomy" id="34765"/>
    <lineage>
        <taxon>Eukaryota</taxon>
        <taxon>Metazoa</taxon>
        <taxon>Chordata</taxon>
        <taxon>Tunicata</taxon>
        <taxon>Appendicularia</taxon>
        <taxon>Copelata</taxon>
        <taxon>Oikopleuridae</taxon>
        <taxon>Oikopleura</taxon>
    </lineage>
</organism>
<dbReference type="InterPro" id="IPR018934">
    <property type="entry name" value="RIO_dom"/>
</dbReference>
<evidence type="ECO:0000259" key="24">
    <source>
        <dbReference type="SMART" id="SM00090"/>
    </source>
</evidence>
<evidence type="ECO:0000256" key="13">
    <source>
        <dbReference type="ARBA" id="ARBA00022777"/>
    </source>
</evidence>
<feature type="region of interest" description="Disordered" evidence="23">
    <location>
        <begin position="193"/>
        <end position="216"/>
    </location>
</feature>
<evidence type="ECO:0000256" key="23">
    <source>
        <dbReference type="SAM" id="MobiDB-lite"/>
    </source>
</evidence>
<dbReference type="GO" id="GO:0106310">
    <property type="term" value="F:protein serine kinase activity"/>
    <property type="evidence" value="ECO:0007669"/>
    <property type="project" value="RHEA"/>
</dbReference>
<dbReference type="EMBL" id="FN653092">
    <property type="protein sequence ID" value="CBY11741.1"/>
    <property type="molecule type" value="Genomic_DNA"/>
</dbReference>
<dbReference type="PIRSF" id="PIRSF038146">
    <property type="entry name" value="Ser/Thr_PK_RIO3"/>
    <property type="match status" value="1"/>
</dbReference>
<evidence type="ECO:0000256" key="4">
    <source>
        <dbReference type="ARBA" id="ARBA00012513"/>
    </source>
</evidence>
<keyword evidence="11 22" id="KW-0479">Metal-binding</keyword>
<evidence type="ECO:0000256" key="15">
    <source>
        <dbReference type="ARBA" id="ARBA00022842"/>
    </source>
</evidence>
<evidence type="ECO:0000256" key="9">
    <source>
        <dbReference type="ARBA" id="ARBA00022588"/>
    </source>
</evidence>
<evidence type="ECO:0000256" key="10">
    <source>
        <dbReference type="ARBA" id="ARBA00022679"/>
    </source>
</evidence>
<keyword evidence="8" id="KW-0597">Phosphoprotein</keyword>
<feature type="compositionally biased region" description="Low complexity" evidence="23">
    <location>
        <begin position="539"/>
        <end position="554"/>
    </location>
</feature>
<evidence type="ECO:0000256" key="18">
    <source>
        <dbReference type="ARBA" id="ARBA00047899"/>
    </source>
</evidence>
<dbReference type="AlphaFoldDB" id="E4XPF3"/>
<protein>
    <recommendedName>
        <fullName evidence="21 22">Serine/threonine-protein kinase RIO3</fullName>
        <ecNumber evidence="4 22">2.7.11.1</ecNumber>
    </recommendedName>
</protein>
<dbReference type="GO" id="GO:0045087">
    <property type="term" value="P:innate immune response"/>
    <property type="evidence" value="ECO:0007669"/>
    <property type="project" value="UniProtKB-KW"/>
</dbReference>
<keyword evidence="26" id="KW-1185">Reference proteome</keyword>
<evidence type="ECO:0000256" key="1">
    <source>
        <dbReference type="ARBA" id="ARBA00001946"/>
    </source>
</evidence>
<dbReference type="GO" id="GO:0005737">
    <property type="term" value="C:cytoplasm"/>
    <property type="evidence" value="ECO:0007669"/>
    <property type="project" value="UniProtKB-SubCell"/>
</dbReference>
<dbReference type="PANTHER" id="PTHR45723">
    <property type="entry name" value="SERINE/THREONINE-PROTEIN KINASE RIO1"/>
    <property type="match status" value="1"/>
</dbReference>
<keyword evidence="10 22" id="KW-0808">Transferase</keyword>
<dbReference type="PROSITE" id="PS01245">
    <property type="entry name" value="RIO1"/>
    <property type="match status" value="1"/>
</dbReference>
<evidence type="ECO:0000256" key="21">
    <source>
        <dbReference type="ARBA" id="ARBA00068351"/>
    </source>
</evidence>
<evidence type="ECO:0000256" key="5">
    <source>
        <dbReference type="ARBA" id="ARBA00022490"/>
    </source>
</evidence>
<evidence type="ECO:0000256" key="16">
    <source>
        <dbReference type="ARBA" id="ARBA00022859"/>
    </source>
</evidence>
<evidence type="ECO:0000256" key="12">
    <source>
        <dbReference type="ARBA" id="ARBA00022741"/>
    </source>
</evidence>
<evidence type="ECO:0000256" key="2">
    <source>
        <dbReference type="ARBA" id="ARBA00004496"/>
    </source>
</evidence>
<keyword evidence="16" id="KW-0391">Immunity</keyword>
<dbReference type="InterPro" id="IPR017406">
    <property type="entry name" value="Ser/Thr_kinase_Rio3"/>
</dbReference>
<evidence type="ECO:0000256" key="7">
    <source>
        <dbReference type="ARBA" id="ARBA00022527"/>
    </source>
</evidence>
<name>E4XPF3_OIKDI</name>
<keyword evidence="13 22" id="KW-0418">Kinase</keyword>
<dbReference type="GO" id="GO:0005524">
    <property type="term" value="F:ATP binding"/>
    <property type="evidence" value="ECO:0007669"/>
    <property type="project" value="UniProtKB-UniRule"/>
</dbReference>
<keyword evidence="15 22" id="KW-0460">Magnesium</keyword>
<feature type="domain" description="RIO kinase" evidence="24">
    <location>
        <begin position="203"/>
        <end position="450"/>
    </location>
</feature>
<evidence type="ECO:0000256" key="14">
    <source>
        <dbReference type="ARBA" id="ARBA00022840"/>
    </source>
</evidence>
<dbReference type="GO" id="GO:0042254">
    <property type="term" value="P:ribosome biogenesis"/>
    <property type="evidence" value="ECO:0007669"/>
    <property type="project" value="UniProtKB-KW"/>
</dbReference>
<dbReference type="InterPro" id="IPR011009">
    <property type="entry name" value="Kinase-like_dom_sf"/>
</dbReference>
<dbReference type="InParanoid" id="E4XPF3"/>
<comment type="cofactor">
    <cofactor evidence="1 22">
        <name>Mg(2+)</name>
        <dbReference type="ChEBI" id="CHEBI:18420"/>
    </cofactor>
</comment>
<evidence type="ECO:0000256" key="11">
    <source>
        <dbReference type="ARBA" id="ARBA00022723"/>
    </source>
</evidence>
<evidence type="ECO:0000256" key="20">
    <source>
        <dbReference type="ARBA" id="ARBA00064322"/>
    </source>
</evidence>
<evidence type="ECO:0000256" key="6">
    <source>
        <dbReference type="ARBA" id="ARBA00022517"/>
    </source>
</evidence>
<dbReference type="OrthoDB" id="205248at2759"/>
<comment type="subunit">
    <text evidence="20">Interacts with CASP10. Interacts with IRF3; RIOK3 probably mediates the interaction of TBK1 with IRF3. Associated with 40S pre-ribosomal particles.</text>
</comment>
<evidence type="ECO:0000313" key="25">
    <source>
        <dbReference type="EMBL" id="CBY11741.1"/>
    </source>
</evidence>
<keyword evidence="9" id="KW-0399">Innate immunity</keyword>
<dbReference type="SMART" id="SM00090">
    <property type="entry name" value="RIO"/>
    <property type="match status" value="1"/>
</dbReference>
<evidence type="ECO:0000256" key="3">
    <source>
        <dbReference type="ARBA" id="ARBA00009196"/>
    </source>
</evidence>
<evidence type="ECO:0000256" key="17">
    <source>
        <dbReference type="ARBA" id="ARBA00023118"/>
    </source>
</evidence>
<keyword evidence="5" id="KW-0963">Cytoplasm</keyword>
<dbReference type="InterPro" id="IPR018935">
    <property type="entry name" value="RIO_kinase_CS"/>
</dbReference>
<keyword evidence="7 22" id="KW-0723">Serine/threonine-protein kinase</keyword>
<sequence>MSSPWKTPERPQAQSFRELMQEQKEDEVNNAEDRDIAMALKLSMEENLSVEESTKGAFANEDTESTDCTSDEILARMMQQKFDEEYVSNQAYPGRTINHPPPMALPSDEDDYADEEIEDTGASYNKAFQIGRKGYACVNGYTITKHDIEMSGHRNMQKLTDNMPLSSTCGDAHTSQVPLSNKIYNDLRRSALRDQKRTRRQSEKSQKATAERAMDESTRVTLQKAINNGMVESFGGIVATGKEAVVIHATGGQPPEEIQMPIPGELAVKVFKTTLNEFKNRQDYIANDYRFKDRFKKMNPRKIIRMWCEKELFNLKLLLKHGIPCPEPVTIKKHILFMRFIGDNGIPAPRLKDAQGCEKQKLEVLDQVLEIMGKMWAKAKIVHGDFSEFNLLYHQKRVWVIDVSQAVPREHPMALTLLLRDCQAVNRFFAETWKLEGIPQKEAIFNRVTGYGYGKVSEDEPHVPTDITAFNEEFEALELEMQRRIDNQKNQFSIDFALGREDDFNDRDVALHERESYNDFLTHLSNMNVKSLEHEAISESESSSSECESENTVETVYEAAASTST</sequence>
<dbReference type="GO" id="GO:0046872">
    <property type="term" value="F:metal ion binding"/>
    <property type="evidence" value="ECO:0007669"/>
    <property type="project" value="UniProtKB-UniRule"/>
</dbReference>
<dbReference type="Pfam" id="PF01163">
    <property type="entry name" value="RIO1"/>
    <property type="match status" value="1"/>
</dbReference>
<dbReference type="SUPFAM" id="SSF56112">
    <property type="entry name" value="Protein kinase-like (PK-like)"/>
    <property type="match status" value="1"/>
</dbReference>
<comment type="catalytic activity">
    <reaction evidence="19 22">
        <text>L-seryl-[protein] + ATP = O-phospho-L-seryl-[protein] + ADP + H(+)</text>
        <dbReference type="Rhea" id="RHEA:17989"/>
        <dbReference type="Rhea" id="RHEA-COMP:9863"/>
        <dbReference type="Rhea" id="RHEA-COMP:11604"/>
        <dbReference type="ChEBI" id="CHEBI:15378"/>
        <dbReference type="ChEBI" id="CHEBI:29999"/>
        <dbReference type="ChEBI" id="CHEBI:30616"/>
        <dbReference type="ChEBI" id="CHEBI:83421"/>
        <dbReference type="ChEBI" id="CHEBI:456216"/>
        <dbReference type="EC" id="2.7.11.1"/>
    </reaction>
</comment>
<dbReference type="Gene3D" id="3.30.200.20">
    <property type="entry name" value="Phosphorylase Kinase, domain 1"/>
    <property type="match status" value="1"/>
</dbReference>
<comment type="catalytic activity">
    <reaction evidence="18 22">
        <text>L-threonyl-[protein] + ATP = O-phospho-L-threonyl-[protein] + ADP + H(+)</text>
        <dbReference type="Rhea" id="RHEA:46608"/>
        <dbReference type="Rhea" id="RHEA-COMP:11060"/>
        <dbReference type="Rhea" id="RHEA-COMP:11605"/>
        <dbReference type="ChEBI" id="CHEBI:15378"/>
        <dbReference type="ChEBI" id="CHEBI:30013"/>
        <dbReference type="ChEBI" id="CHEBI:30616"/>
        <dbReference type="ChEBI" id="CHEBI:61977"/>
        <dbReference type="ChEBI" id="CHEBI:456216"/>
        <dbReference type="EC" id="2.7.11.1"/>
    </reaction>
</comment>
<evidence type="ECO:0000256" key="19">
    <source>
        <dbReference type="ARBA" id="ARBA00048679"/>
    </source>
</evidence>
<comment type="subcellular location">
    <subcellularLocation>
        <location evidence="2">Cytoplasm</location>
    </subcellularLocation>
</comment>
<feature type="region of interest" description="Disordered" evidence="23">
    <location>
        <begin position="533"/>
        <end position="565"/>
    </location>
</feature>
<dbReference type="Gene3D" id="1.10.510.10">
    <property type="entry name" value="Transferase(Phosphotransferase) domain 1"/>
    <property type="match status" value="1"/>
</dbReference>
<feature type="region of interest" description="Disordered" evidence="23">
    <location>
        <begin position="1"/>
        <end position="30"/>
    </location>
</feature>
<comment type="similarity">
    <text evidence="3 22">Belongs to the protein kinase superfamily. RIO-type Ser/Thr kinase family.</text>
</comment>
<keyword evidence="14" id="KW-0067">ATP-binding</keyword>
<keyword evidence="6" id="KW-0690">Ribosome biogenesis</keyword>
<evidence type="ECO:0000256" key="8">
    <source>
        <dbReference type="ARBA" id="ARBA00022553"/>
    </source>
</evidence>
<dbReference type="GO" id="GO:0051607">
    <property type="term" value="P:defense response to virus"/>
    <property type="evidence" value="ECO:0007669"/>
    <property type="project" value="UniProtKB-KW"/>
</dbReference>
<dbReference type="InterPro" id="IPR000687">
    <property type="entry name" value="RIO_kinase"/>
</dbReference>
<accession>E4XPF3</accession>
<dbReference type="InterPro" id="IPR051272">
    <property type="entry name" value="RIO-type_Ser/Thr_kinase"/>
</dbReference>
<feature type="compositionally biased region" description="Basic and acidic residues" evidence="23">
    <location>
        <begin position="19"/>
        <end position="30"/>
    </location>
</feature>